<evidence type="ECO:0000256" key="6">
    <source>
        <dbReference type="ARBA" id="ARBA00022723"/>
    </source>
</evidence>
<comment type="caution">
    <text evidence="9">The sequence shown here is derived from an EMBL/GenBank/DDBJ whole genome shotgun (WGS) entry which is preliminary data.</text>
</comment>
<comment type="cofactor">
    <cofactor evidence="2">
        <name>Mn(2+)</name>
        <dbReference type="ChEBI" id="CHEBI:29035"/>
    </cofactor>
</comment>
<proteinExistence type="predicted"/>
<evidence type="ECO:0000256" key="4">
    <source>
        <dbReference type="ARBA" id="ARBA00011738"/>
    </source>
</evidence>
<evidence type="ECO:0000256" key="5">
    <source>
        <dbReference type="ARBA" id="ARBA00012964"/>
    </source>
</evidence>
<dbReference type="InterPro" id="IPR006674">
    <property type="entry name" value="HD_domain"/>
</dbReference>
<evidence type="ECO:0000256" key="7">
    <source>
        <dbReference type="ARBA" id="ARBA00022801"/>
    </source>
</evidence>
<comment type="subunit">
    <text evidence="4">Homodimer.</text>
</comment>
<dbReference type="InterPro" id="IPR003607">
    <property type="entry name" value="HD/PDEase_dom"/>
</dbReference>
<dbReference type="EMBL" id="ACJN02000002">
    <property type="protein sequence ID" value="EFI34536.1"/>
    <property type="molecule type" value="Genomic_DNA"/>
</dbReference>
<dbReference type="Pfam" id="PF13023">
    <property type="entry name" value="HD_3"/>
    <property type="match status" value="1"/>
</dbReference>
<keyword evidence="7" id="KW-0378">Hydrolase</keyword>
<sequence length="198" mass="23011">MTAKLNLPRVADFLHEVGMLKRTPRTGYQFLGTGSENVAEHSFRTAVIGYILARMAGADREKTVYMCLFHDIHESRVGDMNYVNRLYNKTNDRSALEDALRGTGLEEEVIPLHEELDQNSTLEAGLAEDADQLDLILNLKEQEDLGNRYATKWLEYAWERVKTEHGRKLAGAIFESDHTAWWFESQDKRWWIERKHKK</sequence>
<dbReference type="PANTHER" id="PTHR11845:SF13">
    <property type="entry name" value="5'-DEOXYNUCLEOTIDASE HDDC2"/>
    <property type="match status" value="1"/>
</dbReference>
<dbReference type="AlphaFoldDB" id="D6SP60"/>
<dbReference type="GO" id="GO:0002953">
    <property type="term" value="F:5'-deoxynucleotidase activity"/>
    <property type="evidence" value="ECO:0007669"/>
    <property type="project" value="UniProtKB-EC"/>
</dbReference>
<dbReference type="eggNOG" id="COG1896">
    <property type="taxonomic scope" value="Bacteria"/>
</dbReference>
<evidence type="ECO:0000313" key="10">
    <source>
        <dbReference type="Proteomes" id="UP000005496"/>
    </source>
</evidence>
<accession>D6SP60</accession>
<evidence type="ECO:0000313" key="9">
    <source>
        <dbReference type="EMBL" id="EFI34536.1"/>
    </source>
</evidence>
<dbReference type="PANTHER" id="PTHR11845">
    <property type="entry name" value="5'-DEOXYNUCLEOTIDASE HDDC2"/>
    <property type="match status" value="1"/>
</dbReference>
<evidence type="ECO:0000256" key="1">
    <source>
        <dbReference type="ARBA" id="ARBA00001638"/>
    </source>
</evidence>
<dbReference type="RefSeq" id="WP_008869856.1">
    <property type="nucleotide sequence ID" value="NZ_ACJN02000002.1"/>
</dbReference>
<comment type="cofactor">
    <cofactor evidence="3">
        <name>Co(2+)</name>
        <dbReference type="ChEBI" id="CHEBI:48828"/>
    </cofactor>
</comment>
<comment type="catalytic activity">
    <reaction evidence="1">
        <text>a 2'-deoxyribonucleoside 5'-phosphate + H2O = a 2'-deoxyribonucleoside + phosphate</text>
        <dbReference type="Rhea" id="RHEA:36167"/>
        <dbReference type="ChEBI" id="CHEBI:15377"/>
        <dbReference type="ChEBI" id="CHEBI:18274"/>
        <dbReference type="ChEBI" id="CHEBI:43474"/>
        <dbReference type="ChEBI" id="CHEBI:65317"/>
        <dbReference type="EC" id="3.1.3.89"/>
    </reaction>
</comment>
<evidence type="ECO:0000256" key="3">
    <source>
        <dbReference type="ARBA" id="ARBA00001941"/>
    </source>
</evidence>
<dbReference type="OrthoDB" id="9786155at2"/>
<name>D6SP60_9BACT</name>
<keyword evidence="10" id="KW-1185">Reference proteome</keyword>
<dbReference type="GO" id="GO:0005737">
    <property type="term" value="C:cytoplasm"/>
    <property type="evidence" value="ECO:0007669"/>
    <property type="project" value="TreeGrafter"/>
</dbReference>
<keyword evidence="6" id="KW-0479">Metal-binding</keyword>
<dbReference type="Gene3D" id="1.10.3210.10">
    <property type="entry name" value="Hypothetical protein af1432"/>
    <property type="match status" value="1"/>
</dbReference>
<reference evidence="9" key="1">
    <citation type="submission" date="2010-05" db="EMBL/GenBank/DDBJ databases">
        <title>The draft genome of Desulfonatronospira thiodismutans ASO3-1.</title>
        <authorList>
            <consortium name="US DOE Joint Genome Institute (JGI-PGF)"/>
            <person name="Lucas S."/>
            <person name="Copeland A."/>
            <person name="Lapidus A."/>
            <person name="Cheng J.-F."/>
            <person name="Bruce D."/>
            <person name="Goodwin L."/>
            <person name="Pitluck S."/>
            <person name="Chertkov O."/>
            <person name="Brettin T."/>
            <person name="Detter J.C."/>
            <person name="Han C."/>
            <person name="Land M.L."/>
            <person name="Hauser L."/>
            <person name="Kyrpides N."/>
            <person name="Mikhailova N."/>
            <person name="Muyzer G."/>
            <person name="Woyke T."/>
        </authorList>
    </citation>
    <scope>NUCLEOTIDE SEQUENCE [LARGE SCALE GENOMIC DNA]</scope>
    <source>
        <strain evidence="9">ASO3-1</strain>
    </source>
</reference>
<dbReference type="Proteomes" id="UP000005496">
    <property type="component" value="Unassembled WGS sequence"/>
</dbReference>
<dbReference type="EC" id="3.1.3.89" evidence="5"/>
<dbReference type="SMART" id="SM00471">
    <property type="entry name" value="HDc"/>
    <property type="match status" value="1"/>
</dbReference>
<gene>
    <name evidence="9" type="ORF">Dthio_PD1908</name>
</gene>
<dbReference type="SUPFAM" id="SSF109604">
    <property type="entry name" value="HD-domain/PDEase-like"/>
    <property type="match status" value="1"/>
</dbReference>
<dbReference type="GO" id="GO:0046872">
    <property type="term" value="F:metal ion binding"/>
    <property type="evidence" value="ECO:0007669"/>
    <property type="project" value="UniProtKB-KW"/>
</dbReference>
<evidence type="ECO:0000256" key="2">
    <source>
        <dbReference type="ARBA" id="ARBA00001936"/>
    </source>
</evidence>
<protein>
    <recommendedName>
        <fullName evidence="5">5'-deoxynucleotidase</fullName>
        <ecNumber evidence="5">3.1.3.89</ecNumber>
    </recommendedName>
</protein>
<dbReference type="InterPro" id="IPR039356">
    <property type="entry name" value="YfbR/HDDC2"/>
</dbReference>
<evidence type="ECO:0000259" key="8">
    <source>
        <dbReference type="SMART" id="SM00471"/>
    </source>
</evidence>
<feature type="domain" description="HD/PDEase" evidence="8">
    <location>
        <begin position="34"/>
        <end position="145"/>
    </location>
</feature>
<organism evidence="9 10">
    <name type="scientific">Desulfonatronospira thiodismutans ASO3-1</name>
    <dbReference type="NCBI Taxonomy" id="555779"/>
    <lineage>
        <taxon>Bacteria</taxon>
        <taxon>Pseudomonadati</taxon>
        <taxon>Thermodesulfobacteriota</taxon>
        <taxon>Desulfovibrionia</taxon>
        <taxon>Desulfovibrionales</taxon>
        <taxon>Desulfonatronovibrionaceae</taxon>
        <taxon>Desulfonatronospira</taxon>
    </lineage>
</organism>